<dbReference type="InterPro" id="IPR025736">
    <property type="entry name" value="PucR_C-HTH_dom"/>
</dbReference>
<sequence>MLTRQRIEQILNKISKIIGERVLLVNEGDKKGILSDNVEHICSFMLGNEEYYLFVRHGIKLTDREKVLIKIILEDIIGSDIKKQNEAVKSLFLEDLDEQRTKKILESIGIELNKGLVVAVIKSYDGIENSDIDTIIKNIVGKNVVFCKLNEELFGMVIQDTGEITEVLIQIVNAIETELLRKVGIGVSSITSPLNIKKAYQESRTALLLGHKFNIPENIYYYEKLTVYKILSQVNEKALLSIYDETLKYGIQRLNSDEIKTAMYFLKCNLNISETARKLYIHRNTLIYRLDKIQKDTGFNLRNFDDALEFYLLLLIYKTLNK</sequence>
<dbReference type="InterPro" id="IPR051448">
    <property type="entry name" value="CdaR-like_regulators"/>
</dbReference>
<evidence type="ECO:0000313" key="2">
    <source>
        <dbReference type="EMBL" id="KGG80246.1"/>
    </source>
</evidence>
<gene>
    <name evidence="2" type="ORF">Y919_07310</name>
</gene>
<accession>A0A096DLT6</accession>
<reference evidence="2 3" key="1">
    <citation type="submission" date="2013-12" db="EMBL/GenBank/DDBJ databases">
        <title>Draft genome sequence of Caloranaerobacter sp. H53214.</title>
        <authorList>
            <person name="Jiang L.J."/>
            <person name="Shao Z.Z."/>
            <person name="Long M.N."/>
        </authorList>
    </citation>
    <scope>NUCLEOTIDE SEQUENCE [LARGE SCALE GENOMIC DNA]</scope>
    <source>
        <strain evidence="2 3">H53214</strain>
    </source>
</reference>
<evidence type="ECO:0000259" key="1">
    <source>
        <dbReference type="Pfam" id="PF13556"/>
    </source>
</evidence>
<dbReference type="EMBL" id="AZTB01000033">
    <property type="protein sequence ID" value="KGG80246.1"/>
    <property type="molecule type" value="Genomic_DNA"/>
</dbReference>
<organism evidence="2 3">
    <name type="scientific">Caloranaerobacter azorensis H53214</name>
    <dbReference type="NCBI Taxonomy" id="1156417"/>
    <lineage>
        <taxon>Bacteria</taxon>
        <taxon>Bacillati</taxon>
        <taxon>Bacillota</taxon>
        <taxon>Tissierellia</taxon>
        <taxon>Tissierellales</taxon>
        <taxon>Thermohalobacteraceae</taxon>
        <taxon>Caloranaerobacter</taxon>
    </lineage>
</organism>
<dbReference type="Proteomes" id="UP000029622">
    <property type="component" value="Unassembled WGS sequence"/>
</dbReference>
<dbReference type="InterPro" id="IPR042070">
    <property type="entry name" value="PucR_C-HTH_sf"/>
</dbReference>
<comment type="caution">
    <text evidence="2">The sequence shown here is derived from an EMBL/GenBank/DDBJ whole genome shotgun (WGS) entry which is preliminary data.</text>
</comment>
<protein>
    <recommendedName>
        <fullName evidence="1">PucR C-terminal helix-turn-helix domain-containing protein</fullName>
    </recommendedName>
</protein>
<dbReference type="PANTHER" id="PTHR33744">
    <property type="entry name" value="CARBOHYDRATE DIACID REGULATOR"/>
    <property type="match status" value="1"/>
</dbReference>
<dbReference type="RefSeq" id="WP_035163618.1">
    <property type="nucleotide sequence ID" value="NZ_AZTB01000033.1"/>
</dbReference>
<proteinExistence type="predicted"/>
<dbReference type="Pfam" id="PF13556">
    <property type="entry name" value="HTH_30"/>
    <property type="match status" value="1"/>
</dbReference>
<name>A0A096DLT6_9FIRM</name>
<dbReference type="SUPFAM" id="SSF46689">
    <property type="entry name" value="Homeodomain-like"/>
    <property type="match status" value="1"/>
</dbReference>
<dbReference type="Gene3D" id="1.10.10.2840">
    <property type="entry name" value="PucR C-terminal helix-turn-helix domain"/>
    <property type="match status" value="1"/>
</dbReference>
<feature type="domain" description="PucR C-terminal helix-turn-helix" evidence="1">
    <location>
        <begin position="260"/>
        <end position="316"/>
    </location>
</feature>
<evidence type="ECO:0000313" key="3">
    <source>
        <dbReference type="Proteomes" id="UP000029622"/>
    </source>
</evidence>
<dbReference type="AlphaFoldDB" id="A0A096DLT6"/>
<dbReference type="STRING" id="1156417.Y919_07310"/>
<dbReference type="InterPro" id="IPR009057">
    <property type="entry name" value="Homeodomain-like_sf"/>
</dbReference>